<name>A0AAN9JLV4_CLITE</name>
<accession>A0AAN9JLV4</accession>
<evidence type="ECO:0000256" key="1">
    <source>
        <dbReference type="SAM" id="Coils"/>
    </source>
</evidence>
<keyword evidence="3" id="KW-1185">Reference proteome</keyword>
<comment type="caution">
    <text evidence="2">The sequence shown here is derived from an EMBL/GenBank/DDBJ whole genome shotgun (WGS) entry which is preliminary data.</text>
</comment>
<dbReference type="PANTHER" id="PTHR47347">
    <property type="entry name" value="GOLGIN CANDIDATE 5"/>
    <property type="match status" value="1"/>
</dbReference>
<dbReference type="AlphaFoldDB" id="A0AAN9JLV4"/>
<keyword evidence="1" id="KW-0175">Coiled coil</keyword>
<dbReference type="EMBL" id="JAYKXN010000003">
    <property type="protein sequence ID" value="KAK7300551.1"/>
    <property type="molecule type" value="Genomic_DNA"/>
</dbReference>
<sequence>MTNFIATCKGQLFLKSHHEIMAVGGAQKVSNCQTYGEELSKKQAAQESTIRKLRAQIRDLEEEEEKGLATKLKGQVHANNEARTKLKGHLREAEERESMLVQTLEELRQTLSRKEQQISIFHRFEPNVNVDISNWELEHVNNSPIYD</sequence>
<protein>
    <submittedName>
        <fullName evidence="2">Uncharacterized protein</fullName>
    </submittedName>
</protein>
<dbReference type="Proteomes" id="UP001359559">
    <property type="component" value="Unassembled WGS sequence"/>
</dbReference>
<dbReference type="PANTHER" id="PTHR47347:SF2">
    <property type="entry name" value="GOLGIN CANDIDATE 5"/>
    <property type="match status" value="1"/>
</dbReference>
<organism evidence="2 3">
    <name type="scientific">Clitoria ternatea</name>
    <name type="common">Butterfly pea</name>
    <dbReference type="NCBI Taxonomy" id="43366"/>
    <lineage>
        <taxon>Eukaryota</taxon>
        <taxon>Viridiplantae</taxon>
        <taxon>Streptophyta</taxon>
        <taxon>Embryophyta</taxon>
        <taxon>Tracheophyta</taxon>
        <taxon>Spermatophyta</taxon>
        <taxon>Magnoliopsida</taxon>
        <taxon>eudicotyledons</taxon>
        <taxon>Gunneridae</taxon>
        <taxon>Pentapetalae</taxon>
        <taxon>rosids</taxon>
        <taxon>fabids</taxon>
        <taxon>Fabales</taxon>
        <taxon>Fabaceae</taxon>
        <taxon>Papilionoideae</taxon>
        <taxon>50 kb inversion clade</taxon>
        <taxon>NPAAA clade</taxon>
        <taxon>indigoferoid/millettioid clade</taxon>
        <taxon>Phaseoleae</taxon>
        <taxon>Clitoria</taxon>
    </lineage>
</organism>
<feature type="coiled-coil region" evidence="1">
    <location>
        <begin position="43"/>
        <end position="117"/>
    </location>
</feature>
<reference evidence="2 3" key="1">
    <citation type="submission" date="2024-01" db="EMBL/GenBank/DDBJ databases">
        <title>The genomes of 5 underutilized Papilionoideae crops provide insights into root nodulation and disease resistance.</title>
        <authorList>
            <person name="Yuan L."/>
        </authorList>
    </citation>
    <scope>NUCLEOTIDE SEQUENCE [LARGE SCALE GENOMIC DNA]</scope>
    <source>
        <strain evidence="2">LY-2023</strain>
        <tissue evidence="2">Leaf</tissue>
    </source>
</reference>
<evidence type="ECO:0000313" key="2">
    <source>
        <dbReference type="EMBL" id="KAK7300551.1"/>
    </source>
</evidence>
<proteinExistence type="predicted"/>
<evidence type="ECO:0000313" key="3">
    <source>
        <dbReference type="Proteomes" id="UP001359559"/>
    </source>
</evidence>
<gene>
    <name evidence="2" type="ORF">RJT34_11397</name>
</gene>